<keyword evidence="1" id="KW-1133">Transmembrane helix</keyword>
<evidence type="ECO:0000256" key="1">
    <source>
        <dbReference type="SAM" id="Phobius"/>
    </source>
</evidence>
<proteinExistence type="predicted"/>
<dbReference type="EMBL" id="BART01024606">
    <property type="protein sequence ID" value="GAG91208.1"/>
    <property type="molecule type" value="Genomic_DNA"/>
</dbReference>
<keyword evidence="1" id="KW-0472">Membrane</keyword>
<feature type="transmembrane region" description="Helical" evidence="1">
    <location>
        <begin position="212"/>
        <end position="233"/>
    </location>
</feature>
<keyword evidence="1" id="KW-0812">Transmembrane</keyword>
<protein>
    <submittedName>
        <fullName evidence="2">Uncharacterized protein</fullName>
    </submittedName>
</protein>
<dbReference type="AlphaFoldDB" id="X1C472"/>
<dbReference type="PROSITE" id="PS51257">
    <property type="entry name" value="PROKAR_LIPOPROTEIN"/>
    <property type="match status" value="1"/>
</dbReference>
<evidence type="ECO:0000313" key="2">
    <source>
        <dbReference type="EMBL" id="GAG91208.1"/>
    </source>
</evidence>
<reference evidence="2" key="1">
    <citation type="journal article" date="2014" name="Front. Microbiol.">
        <title>High frequency of phylogenetically diverse reductive dehalogenase-homologous genes in deep subseafloor sedimentary metagenomes.</title>
        <authorList>
            <person name="Kawai M."/>
            <person name="Futagami T."/>
            <person name="Toyoda A."/>
            <person name="Takaki Y."/>
            <person name="Nishi S."/>
            <person name="Hori S."/>
            <person name="Arai W."/>
            <person name="Tsubouchi T."/>
            <person name="Morono Y."/>
            <person name="Uchiyama I."/>
            <person name="Ito T."/>
            <person name="Fujiyama A."/>
            <person name="Inagaki F."/>
            <person name="Takami H."/>
        </authorList>
    </citation>
    <scope>NUCLEOTIDE SEQUENCE</scope>
    <source>
        <strain evidence="2">Expedition CK06-06</strain>
    </source>
</reference>
<comment type="caution">
    <text evidence="2">The sequence shown here is derived from an EMBL/GenBank/DDBJ whole genome shotgun (WGS) entry which is preliminary data.</text>
</comment>
<accession>X1C472</accession>
<gene>
    <name evidence="2" type="ORF">S01H4_44384</name>
</gene>
<organism evidence="2">
    <name type="scientific">marine sediment metagenome</name>
    <dbReference type="NCBI Taxonomy" id="412755"/>
    <lineage>
        <taxon>unclassified sequences</taxon>
        <taxon>metagenomes</taxon>
        <taxon>ecological metagenomes</taxon>
    </lineage>
</organism>
<feature type="transmembrane region" description="Helical" evidence="1">
    <location>
        <begin position="178"/>
        <end position="200"/>
    </location>
</feature>
<sequence length="239" mass="28125">MYRYMKIFKLILIFLLLFSIVVIGTGCNGIFFIPGASYGYYIWEDSEDNIHIAWSIDRKESVFSGWIATDGKINEYNLLGWEENDSIKLSEDSSRIEFNASLDENDYSDEIILVIGNYSYLEFDLRINDGYDLSRINIGEFINSPKDNIFRIEKGYFNQLNKKPWYQKHPLSGLFYKLSANIIFSLVYIFILGIIIIEILRITVIRRSKKYWWYIVISYCILILIDSGVYLFLTKLSFI</sequence>
<name>X1C472_9ZZZZ</name>